<dbReference type="CDD" id="cd00452">
    <property type="entry name" value="KDPG_aldolase"/>
    <property type="match status" value="1"/>
</dbReference>
<comment type="subunit">
    <text evidence="4">Homotrimer.</text>
</comment>
<dbReference type="InterPro" id="IPR031337">
    <property type="entry name" value="KDPG/KHG_AS_1"/>
</dbReference>
<dbReference type="EC" id="4.1.2.14" evidence="5"/>
<comment type="catalytic activity">
    <reaction evidence="1">
        <text>2-dehydro-3-deoxy-6-phospho-D-gluconate = D-glyceraldehyde 3-phosphate + pyruvate</text>
        <dbReference type="Rhea" id="RHEA:17089"/>
        <dbReference type="ChEBI" id="CHEBI:15361"/>
        <dbReference type="ChEBI" id="CHEBI:57569"/>
        <dbReference type="ChEBI" id="CHEBI:59776"/>
        <dbReference type="EC" id="4.1.2.14"/>
    </reaction>
</comment>
<dbReference type="InterPro" id="IPR013785">
    <property type="entry name" value="Aldolase_TIM"/>
</dbReference>
<evidence type="ECO:0000313" key="9">
    <source>
        <dbReference type="Proteomes" id="UP001156870"/>
    </source>
</evidence>
<evidence type="ECO:0000256" key="2">
    <source>
        <dbReference type="ARBA" id="ARBA00004736"/>
    </source>
</evidence>
<dbReference type="GO" id="GO:0008675">
    <property type="term" value="F:2-dehydro-3-deoxy-phosphogluconate aldolase activity"/>
    <property type="evidence" value="ECO:0007669"/>
    <property type="project" value="UniProtKB-EC"/>
</dbReference>
<evidence type="ECO:0000256" key="4">
    <source>
        <dbReference type="ARBA" id="ARBA00011233"/>
    </source>
</evidence>
<evidence type="ECO:0000256" key="3">
    <source>
        <dbReference type="ARBA" id="ARBA00006906"/>
    </source>
</evidence>
<dbReference type="Gene3D" id="3.20.20.70">
    <property type="entry name" value="Aldolase class I"/>
    <property type="match status" value="1"/>
</dbReference>
<dbReference type="AlphaFoldDB" id="A0AA37T9U1"/>
<comment type="similarity">
    <text evidence="3">Belongs to the KHG/KDPG aldolase family.</text>
</comment>
<dbReference type="InterPro" id="IPR000887">
    <property type="entry name" value="Aldlse_KDPG_KHG"/>
</dbReference>
<sequence length="206" mass="21693">MDNLRQTLKDLKIVPVLTPVSVEKTVEMTRAMAAGGINSVEITLRTDCAFDAIKAVQEADLGVQVGVGTIINAELVHKVADMGVDFAVTPGITPAVLSAAKERELNVLPGVSGPSELMLGLEYGYTNFKLFPAAVVNGLAMLKALAGPFPDICFCPTGGVSESNANEFLSLPNVVCVGGSWMLPKAAIESGDWNTITEISRRAMSL</sequence>
<keyword evidence="6" id="KW-0456">Lyase</keyword>
<gene>
    <name evidence="8" type="ORF">GCM10007877_31370</name>
</gene>
<dbReference type="EMBL" id="BSPD01000077">
    <property type="protein sequence ID" value="GLS27418.1"/>
    <property type="molecule type" value="Genomic_DNA"/>
</dbReference>
<evidence type="ECO:0000256" key="6">
    <source>
        <dbReference type="ARBA" id="ARBA00023239"/>
    </source>
</evidence>
<dbReference type="SUPFAM" id="SSF51569">
    <property type="entry name" value="Aldolase"/>
    <property type="match status" value="1"/>
</dbReference>
<dbReference type="Proteomes" id="UP001156870">
    <property type="component" value="Unassembled WGS sequence"/>
</dbReference>
<accession>A0AA37T9U1</accession>
<keyword evidence="7" id="KW-0119">Carbohydrate metabolism</keyword>
<comment type="pathway">
    <text evidence="2">Carbohydrate acid metabolism; 2-dehydro-3-deoxy-D-gluconate degradation; D-glyceraldehyde 3-phosphate and pyruvate from 2-dehydro-3-deoxy-D-gluconate: step 2/2.</text>
</comment>
<evidence type="ECO:0000256" key="5">
    <source>
        <dbReference type="ARBA" id="ARBA00013063"/>
    </source>
</evidence>
<evidence type="ECO:0000256" key="1">
    <source>
        <dbReference type="ARBA" id="ARBA00000654"/>
    </source>
</evidence>
<dbReference type="PANTHER" id="PTHR30246">
    <property type="entry name" value="2-KETO-3-DEOXY-6-PHOSPHOGLUCONATE ALDOLASE"/>
    <property type="match status" value="1"/>
</dbReference>
<dbReference type="PROSITE" id="PS00159">
    <property type="entry name" value="ALDOLASE_KDPG_KHG_1"/>
    <property type="match status" value="1"/>
</dbReference>
<dbReference type="NCBIfam" id="NF004325">
    <property type="entry name" value="PRK05718.1"/>
    <property type="match status" value="1"/>
</dbReference>
<name>A0AA37T9U1_9GAMM</name>
<organism evidence="8 9">
    <name type="scientific">Marinibactrum halimedae</name>
    <dbReference type="NCBI Taxonomy" id="1444977"/>
    <lineage>
        <taxon>Bacteria</taxon>
        <taxon>Pseudomonadati</taxon>
        <taxon>Pseudomonadota</taxon>
        <taxon>Gammaproteobacteria</taxon>
        <taxon>Cellvibrionales</taxon>
        <taxon>Cellvibrionaceae</taxon>
        <taxon>Marinibactrum</taxon>
    </lineage>
</organism>
<dbReference type="Pfam" id="PF01081">
    <property type="entry name" value="Aldolase"/>
    <property type="match status" value="1"/>
</dbReference>
<reference evidence="8 9" key="1">
    <citation type="journal article" date="2014" name="Int. J. Syst. Evol. Microbiol.">
        <title>Complete genome sequence of Corynebacterium casei LMG S-19264T (=DSM 44701T), isolated from a smear-ripened cheese.</title>
        <authorList>
            <consortium name="US DOE Joint Genome Institute (JGI-PGF)"/>
            <person name="Walter F."/>
            <person name="Albersmeier A."/>
            <person name="Kalinowski J."/>
            <person name="Ruckert C."/>
        </authorList>
    </citation>
    <scope>NUCLEOTIDE SEQUENCE [LARGE SCALE GENOMIC DNA]</scope>
    <source>
        <strain evidence="8 9">NBRC 110095</strain>
    </source>
</reference>
<comment type="caution">
    <text evidence="8">The sequence shown here is derived from an EMBL/GenBank/DDBJ whole genome shotgun (WGS) entry which is preliminary data.</text>
</comment>
<dbReference type="PANTHER" id="PTHR30246:SF1">
    <property type="entry name" value="2-DEHYDRO-3-DEOXY-6-PHOSPHOGALACTONATE ALDOLASE-RELATED"/>
    <property type="match status" value="1"/>
</dbReference>
<evidence type="ECO:0000313" key="8">
    <source>
        <dbReference type="EMBL" id="GLS27418.1"/>
    </source>
</evidence>
<protein>
    <recommendedName>
        <fullName evidence="5">2-dehydro-3-deoxy-phosphogluconate aldolase</fullName>
        <ecNumber evidence="5">4.1.2.14</ecNumber>
    </recommendedName>
</protein>
<dbReference type="RefSeq" id="WP_232595530.1">
    <property type="nucleotide sequence ID" value="NZ_BSPD01000077.1"/>
</dbReference>
<dbReference type="NCBIfam" id="TIGR01182">
    <property type="entry name" value="eda"/>
    <property type="match status" value="1"/>
</dbReference>
<keyword evidence="9" id="KW-1185">Reference proteome</keyword>
<proteinExistence type="inferred from homology"/>
<evidence type="ECO:0000256" key="7">
    <source>
        <dbReference type="ARBA" id="ARBA00023277"/>
    </source>
</evidence>